<dbReference type="Gene3D" id="3.20.20.70">
    <property type="entry name" value="Aldolase class I"/>
    <property type="match status" value="1"/>
</dbReference>
<dbReference type="SUPFAM" id="SSF51445">
    <property type="entry name" value="(Trans)glycosidases"/>
    <property type="match status" value="1"/>
</dbReference>
<dbReference type="PANTHER" id="PTHR35273:SF2">
    <property type="entry name" value="ALPHA-GALACTOSIDASE"/>
    <property type="match status" value="1"/>
</dbReference>
<feature type="chain" id="PRO_5044807850" evidence="2">
    <location>
        <begin position="18"/>
        <end position="272"/>
    </location>
</feature>
<dbReference type="RefSeq" id="WP_093854692.1">
    <property type="nucleotide sequence ID" value="NZ_JAVRER010000009.1"/>
</dbReference>
<dbReference type="EMBL" id="JAVRER010000009">
    <property type="protein sequence ID" value="MDT0415494.1"/>
    <property type="molecule type" value="Genomic_DNA"/>
</dbReference>
<feature type="signal peptide" evidence="2">
    <location>
        <begin position="1"/>
        <end position="17"/>
    </location>
</feature>
<dbReference type="InterPro" id="IPR017853">
    <property type="entry name" value="GH"/>
</dbReference>
<evidence type="ECO:0000256" key="1">
    <source>
        <dbReference type="SAM" id="MobiDB-lite"/>
    </source>
</evidence>
<reference evidence="5" key="1">
    <citation type="submission" date="2023-07" db="EMBL/GenBank/DDBJ databases">
        <title>30 novel species of actinomycetes from the DSMZ collection.</title>
        <authorList>
            <person name="Nouioui I."/>
        </authorList>
    </citation>
    <scope>NUCLEOTIDE SEQUENCE [LARGE SCALE GENOMIC DNA]</scope>
    <source>
        <strain evidence="5">DSM 41982</strain>
    </source>
</reference>
<feature type="domain" description="Glycoside-hydrolase family GH114 TIM-barrel" evidence="3">
    <location>
        <begin position="45"/>
        <end position="257"/>
    </location>
</feature>
<comment type="caution">
    <text evidence="4">The sequence shown here is derived from an EMBL/GenBank/DDBJ whole genome shotgun (WGS) entry which is preliminary data.</text>
</comment>
<dbReference type="Pfam" id="PF03537">
    <property type="entry name" value="Glyco_hydro_114"/>
    <property type="match status" value="1"/>
</dbReference>
<name>A0ABD5E2X3_9ACTN</name>
<dbReference type="PROSITE" id="PS51257">
    <property type="entry name" value="PROKAR_LIPOPROTEIN"/>
    <property type="match status" value="1"/>
</dbReference>
<gene>
    <name evidence="4" type="ORF">RM574_08320</name>
</gene>
<dbReference type="InterPro" id="IPR013785">
    <property type="entry name" value="Aldolase_TIM"/>
</dbReference>
<evidence type="ECO:0000256" key="2">
    <source>
        <dbReference type="SAM" id="SignalP"/>
    </source>
</evidence>
<dbReference type="AlphaFoldDB" id="A0ABD5E2X3"/>
<evidence type="ECO:0000259" key="3">
    <source>
        <dbReference type="Pfam" id="PF03537"/>
    </source>
</evidence>
<dbReference type="Proteomes" id="UP001183607">
    <property type="component" value="Unassembled WGS sequence"/>
</dbReference>
<evidence type="ECO:0000313" key="5">
    <source>
        <dbReference type="Proteomes" id="UP001183607"/>
    </source>
</evidence>
<feature type="compositionally biased region" description="Low complexity" evidence="1">
    <location>
        <begin position="23"/>
        <end position="34"/>
    </location>
</feature>
<protein>
    <submittedName>
        <fullName evidence="4">Endo alpha-1,4 polygalactosaminidase</fullName>
    </submittedName>
</protein>
<evidence type="ECO:0000313" key="4">
    <source>
        <dbReference type="EMBL" id="MDT0415494.1"/>
    </source>
</evidence>
<organism evidence="4 5">
    <name type="scientific">Streptomyces evansiae</name>
    <dbReference type="NCBI Taxonomy" id="3075535"/>
    <lineage>
        <taxon>Bacteria</taxon>
        <taxon>Bacillati</taxon>
        <taxon>Actinomycetota</taxon>
        <taxon>Actinomycetes</taxon>
        <taxon>Kitasatosporales</taxon>
        <taxon>Streptomycetaceae</taxon>
        <taxon>Streptomyces</taxon>
    </lineage>
</organism>
<dbReference type="PANTHER" id="PTHR35273">
    <property type="entry name" value="ALPHA-1,4 POLYGALACTOSAMINIDASE, PUTATIVE (AFU_ORTHOLOGUE AFUA_3G07890)-RELATED"/>
    <property type="match status" value="1"/>
</dbReference>
<proteinExistence type="predicted"/>
<keyword evidence="2" id="KW-0732">Signal</keyword>
<accession>A0ABD5E2X3</accession>
<feature type="region of interest" description="Disordered" evidence="1">
    <location>
        <begin position="23"/>
        <end position="49"/>
    </location>
</feature>
<dbReference type="InterPro" id="IPR004352">
    <property type="entry name" value="GH114_TIM-barrel"/>
</dbReference>
<sequence length="272" mass="29627">MFSFRLPGLLLAVLLLAACGTDPAPSASRSATPAPRLPPRHEGVDYQLGGSYPPPAGARIVVRDHAAKPAAGHYNVCYVNAFQAQPGRTADWPDDLLLRDARGKAVIDRDWDEQLIDLRTPDRRKRAADRVGDLIAGCARRGFQAVEPDNYDSYTRSHGLLKAADATAYLTLLARTAHRHGLAIAQKNTAELASRREKVGLDFAVTEECGAYEECGTYLRAFDGHVLDIEYTREGLRAACAVPKLRPAVVLRDLDLVPRGEKGYVRAVCPAS</sequence>